<protein>
    <recommendedName>
        <fullName evidence="5">Transposase MuDR plant domain-containing protein</fullName>
    </recommendedName>
</protein>
<organism evidence="3 4">
    <name type="scientific">Microthlaspi erraticum</name>
    <dbReference type="NCBI Taxonomy" id="1685480"/>
    <lineage>
        <taxon>Eukaryota</taxon>
        <taxon>Viridiplantae</taxon>
        <taxon>Streptophyta</taxon>
        <taxon>Embryophyta</taxon>
        <taxon>Tracheophyta</taxon>
        <taxon>Spermatophyta</taxon>
        <taxon>Magnoliopsida</taxon>
        <taxon>eudicotyledons</taxon>
        <taxon>Gunneridae</taxon>
        <taxon>Pentapetalae</taxon>
        <taxon>rosids</taxon>
        <taxon>malvids</taxon>
        <taxon>Brassicales</taxon>
        <taxon>Brassicaceae</taxon>
        <taxon>Coluteocarpeae</taxon>
        <taxon>Microthlaspi</taxon>
    </lineage>
</organism>
<dbReference type="OrthoDB" id="1305152at2759"/>
<dbReference type="EMBL" id="CACVBM020001604">
    <property type="protein sequence ID" value="CAA7054994.1"/>
    <property type="molecule type" value="Genomic_DNA"/>
</dbReference>
<gene>
    <name evidence="3" type="ORF">MERR_LOCUS42230</name>
</gene>
<feature type="domain" description="Transposase MuDR plant" evidence="1">
    <location>
        <begin position="227"/>
        <end position="292"/>
    </location>
</feature>
<evidence type="ECO:0000259" key="1">
    <source>
        <dbReference type="Pfam" id="PF03108"/>
    </source>
</evidence>
<accession>A0A6D2KDC6</accession>
<dbReference type="Pfam" id="PF03108">
    <property type="entry name" value="DBD_Tnp_Mut"/>
    <property type="match status" value="1"/>
</dbReference>
<dbReference type="AlphaFoldDB" id="A0A6D2KDC6"/>
<dbReference type="Pfam" id="PF10532">
    <property type="entry name" value="Plant_all_beta"/>
    <property type="match status" value="1"/>
</dbReference>
<dbReference type="InterPro" id="IPR004332">
    <property type="entry name" value="Transposase_MuDR"/>
</dbReference>
<dbReference type="PANTHER" id="PTHR31973">
    <property type="entry name" value="POLYPROTEIN, PUTATIVE-RELATED"/>
    <property type="match status" value="1"/>
</dbReference>
<feature type="domain" description="MULE transposase N-terminal all-beta" evidence="2">
    <location>
        <begin position="54"/>
        <end position="147"/>
    </location>
</feature>
<sequence>MSFIPNVYFQYGGSYSRGEEGLQWVTRNPSHAISFKTSSVAEITYLDLVDKILKKIAVVGANPQLQLSYIPLVNKHVIESYIFDEYDLYAYLTSLDKEGFRSVLHVEVKKSEHTSRTEAVSSYDLNYEDPVCNDGDLPNSGMLTIYRARGEGEEQHRAPIIEEVLSDDVEKVVSDDVEKVVSDGNENGENVVCGESNGLDNHAEFYDLPRSAEERQYVEEWDDGTGLEIGQEFCSREALQDLVDRDSNKNCFGFHTYKSDPGRLILECRQKTIGCKWYLRATNCKGTSLFTVRVYRKMHTCSRDAQSSSTNRRRGTPRLVASVLHEDYPGQFDTPAPKNIVGLVQRRVGLSVSYSTALRGKRLAVNDVRGTPEEGYMMLYSYLYMLEKVTYGTVTSVKLDKDHQFQYLFIALGASIEGFRAMRKVIVVDSTFLKTVYGGEEIGGNCIRDVLQILLG</sequence>
<evidence type="ECO:0000313" key="3">
    <source>
        <dbReference type="EMBL" id="CAA7054994.1"/>
    </source>
</evidence>
<proteinExistence type="predicted"/>
<dbReference type="InterPro" id="IPR018290">
    <property type="entry name" value="MULE_transposase_N"/>
</dbReference>
<comment type="caution">
    <text evidence="3">The sequence shown here is derived from an EMBL/GenBank/DDBJ whole genome shotgun (WGS) entry which is preliminary data.</text>
</comment>
<dbReference type="PANTHER" id="PTHR31973:SF187">
    <property type="entry name" value="MUTATOR TRANSPOSASE MUDRA PROTEIN"/>
    <property type="match status" value="1"/>
</dbReference>
<evidence type="ECO:0008006" key="5">
    <source>
        <dbReference type="Google" id="ProtNLM"/>
    </source>
</evidence>
<keyword evidence="4" id="KW-1185">Reference proteome</keyword>
<evidence type="ECO:0000259" key="2">
    <source>
        <dbReference type="Pfam" id="PF10532"/>
    </source>
</evidence>
<name>A0A6D2KDC6_9BRAS</name>
<reference evidence="3" key="1">
    <citation type="submission" date="2020-01" db="EMBL/GenBank/DDBJ databases">
        <authorList>
            <person name="Mishra B."/>
        </authorList>
    </citation>
    <scope>NUCLEOTIDE SEQUENCE [LARGE SCALE GENOMIC DNA]</scope>
</reference>
<evidence type="ECO:0000313" key="4">
    <source>
        <dbReference type="Proteomes" id="UP000467841"/>
    </source>
</evidence>
<dbReference type="Proteomes" id="UP000467841">
    <property type="component" value="Unassembled WGS sequence"/>
</dbReference>